<name>A0A8B6DNR8_MYTGA</name>
<comment type="catalytic activity">
    <reaction evidence="7">
        <text>L-dopachrome = 5,6-dihydroxyindole-2-carboxylate</text>
        <dbReference type="Rhea" id="RHEA:13041"/>
        <dbReference type="ChEBI" id="CHEBI:16875"/>
        <dbReference type="ChEBI" id="CHEBI:57509"/>
        <dbReference type="EC" id="5.3.3.12"/>
    </reaction>
</comment>
<gene>
    <name evidence="13" type="ORF">MGAL_10B021537</name>
</gene>
<comment type="subcellular location">
    <subcellularLocation>
        <location evidence="1">Secreted</location>
    </subcellularLocation>
</comment>
<dbReference type="Proteomes" id="UP000596742">
    <property type="component" value="Unassembled WGS sequence"/>
</dbReference>
<evidence type="ECO:0000256" key="9">
    <source>
        <dbReference type="ARBA" id="ARBA00039086"/>
    </source>
</evidence>
<evidence type="ECO:0000256" key="2">
    <source>
        <dbReference type="ARBA" id="ARBA00005851"/>
    </source>
</evidence>
<protein>
    <recommendedName>
        <fullName evidence="12">L-dopachrome isomerase</fullName>
        <ecNumber evidence="9">5.3.2.1</ecNumber>
        <ecNumber evidence="8">5.3.3.12</ecNumber>
    </recommendedName>
    <alternativeName>
        <fullName evidence="10">L-dopachrome tautomerase</fullName>
    </alternativeName>
    <alternativeName>
        <fullName evidence="11">Phenylpyruvate tautomerase</fullName>
    </alternativeName>
</protein>
<evidence type="ECO:0000256" key="6">
    <source>
        <dbReference type="ARBA" id="ARBA00036735"/>
    </source>
</evidence>
<dbReference type="GO" id="GO:0005125">
    <property type="term" value="F:cytokine activity"/>
    <property type="evidence" value="ECO:0007669"/>
    <property type="project" value="UniProtKB-KW"/>
</dbReference>
<dbReference type="AlphaFoldDB" id="A0A8B6DNR8"/>
<comment type="similarity">
    <text evidence="2">Belongs to the MIF family.</text>
</comment>
<evidence type="ECO:0000256" key="8">
    <source>
        <dbReference type="ARBA" id="ARBA00038932"/>
    </source>
</evidence>
<evidence type="ECO:0000256" key="5">
    <source>
        <dbReference type="ARBA" id="ARBA00023235"/>
    </source>
</evidence>
<keyword evidence="3" id="KW-0202">Cytokine</keyword>
<dbReference type="GO" id="GO:0050178">
    <property type="term" value="F:phenylpyruvate tautomerase activity"/>
    <property type="evidence" value="ECO:0007669"/>
    <property type="project" value="UniProtKB-EC"/>
</dbReference>
<evidence type="ECO:0000256" key="10">
    <source>
        <dbReference type="ARBA" id="ARBA00041631"/>
    </source>
</evidence>
<keyword evidence="14" id="KW-1185">Reference proteome</keyword>
<dbReference type="InterPro" id="IPR001398">
    <property type="entry name" value="Macrophage_inhib_fac"/>
</dbReference>
<evidence type="ECO:0000256" key="11">
    <source>
        <dbReference type="ARBA" id="ARBA00041912"/>
    </source>
</evidence>
<organism evidence="13 14">
    <name type="scientific">Mytilus galloprovincialis</name>
    <name type="common">Mediterranean mussel</name>
    <dbReference type="NCBI Taxonomy" id="29158"/>
    <lineage>
        <taxon>Eukaryota</taxon>
        <taxon>Metazoa</taxon>
        <taxon>Spiralia</taxon>
        <taxon>Lophotrochozoa</taxon>
        <taxon>Mollusca</taxon>
        <taxon>Bivalvia</taxon>
        <taxon>Autobranchia</taxon>
        <taxon>Pteriomorphia</taxon>
        <taxon>Mytilida</taxon>
        <taxon>Mytiloidea</taxon>
        <taxon>Mytilidae</taxon>
        <taxon>Mytilinae</taxon>
        <taxon>Mytilus</taxon>
    </lineage>
</organism>
<dbReference type="InterPro" id="IPR014347">
    <property type="entry name" value="Tautomerase/MIF_sf"/>
</dbReference>
<keyword evidence="4" id="KW-0964">Secreted</keyword>
<evidence type="ECO:0000256" key="3">
    <source>
        <dbReference type="ARBA" id="ARBA00022514"/>
    </source>
</evidence>
<evidence type="ECO:0000256" key="4">
    <source>
        <dbReference type="ARBA" id="ARBA00022525"/>
    </source>
</evidence>
<proteinExistence type="inferred from homology"/>
<evidence type="ECO:0000313" key="14">
    <source>
        <dbReference type="Proteomes" id="UP000596742"/>
    </source>
</evidence>
<comment type="caution">
    <text evidence="13">The sequence shown here is derived from an EMBL/GenBank/DDBJ whole genome shotgun (WGS) entry which is preliminary data.</text>
</comment>
<dbReference type="OrthoDB" id="6080988at2759"/>
<evidence type="ECO:0000256" key="7">
    <source>
        <dbReference type="ARBA" id="ARBA00036823"/>
    </source>
</evidence>
<dbReference type="SUPFAM" id="SSF55331">
    <property type="entry name" value="Tautomerase/MIF"/>
    <property type="match status" value="1"/>
</dbReference>
<dbReference type="EMBL" id="UYJE01003749">
    <property type="protein sequence ID" value="VDI22057.1"/>
    <property type="molecule type" value="Genomic_DNA"/>
</dbReference>
<keyword evidence="5" id="KW-0413">Isomerase</keyword>
<dbReference type="GO" id="GO:0005615">
    <property type="term" value="C:extracellular space"/>
    <property type="evidence" value="ECO:0007669"/>
    <property type="project" value="UniProtKB-KW"/>
</dbReference>
<dbReference type="GO" id="GO:0004167">
    <property type="term" value="F:dopachrome isomerase activity"/>
    <property type="evidence" value="ECO:0007669"/>
    <property type="project" value="UniProtKB-EC"/>
</dbReference>
<evidence type="ECO:0000313" key="13">
    <source>
        <dbReference type="EMBL" id="VDI22057.1"/>
    </source>
</evidence>
<reference evidence="13" key="1">
    <citation type="submission" date="2018-11" db="EMBL/GenBank/DDBJ databases">
        <authorList>
            <person name="Alioto T."/>
            <person name="Alioto T."/>
        </authorList>
    </citation>
    <scope>NUCLEOTIDE SEQUENCE</scope>
</reference>
<comment type="catalytic activity">
    <reaction evidence="6">
        <text>3-phenylpyruvate = enol-phenylpyruvate</text>
        <dbReference type="Rhea" id="RHEA:17097"/>
        <dbReference type="ChEBI" id="CHEBI:16815"/>
        <dbReference type="ChEBI" id="CHEBI:18005"/>
        <dbReference type="EC" id="5.3.2.1"/>
    </reaction>
</comment>
<dbReference type="Gene3D" id="3.30.429.10">
    <property type="entry name" value="Macrophage Migration Inhibitory Factor"/>
    <property type="match status" value="1"/>
</dbReference>
<accession>A0A8B6DNR8</accession>
<dbReference type="GO" id="GO:0016829">
    <property type="term" value="F:lyase activity"/>
    <property type="evidence" value="ECO:0007669"/>
    <property type="project" value="UniProtKB-KW"/>
</dbReference>
<dbReference type="EC" id="5.3.2.1" evidence="9"/>
<evidence type="ECO:0000256" key="1">
    <source>
        <dbReference type="ARBA" id="ARBA00004613"/>
    </source>
</evidence>
<keyword evidence="13" id="KW-0456">Lyase</keyword>
<dbReference type="Pfam" id="PF01187">
    <property type="entry name" value="MIF"/>
    <property type="match status" value="1"/>
</dbReference>
<evidence type="ECO:0000256" key="12">
    <source>
        <dbReference type="ARBA" id="ARBA00042730"/>
    </source>
</evidence>
<dbReference type="PANTHER" id="PTHR11954:SF6">
    <property type="entry name" value="MACROPHAGE MIGRATION INHIBITORY FACTOR"/>
    <property type="match status" value="1"/>
</dbReference>
<sequence length="160" mass="18537">MCEQNYIEGGSKGQRFCPTLCIHMSFRSSHLCFVYSMPKIIIHTNIKNEDIPDDFEEKVAQKVSDVVGYPIEIIYVSVTPGDRMIHNGSRDPMAFVDIDTALKFNEEVNPGYTVKFQEFFTKALNIPLSRLVLHYHDAKVSDYGVYRRAPEYKHEQYFSQ</sequence>
<dbReference type="EC" id="5.3.3.12" evidence="8"/>
<dbReference type="PANTHER" id="PTHR11954">
    <property type="entry name" value="D-DOPACHROME DECARBOXYLASE"/>
    <property type="match status" value="1"/>
</dbReference>